<evidence type="ECO:0000313" key="5">
    <source>
        <dbReference type="Proteomes" id="UP001152803"/>
    </source>
</evidence>
<dbReference type="GO" id="GO:0042138">
    <property type="term" value="P:meiotic DNA double-strand break formation"/>
    <property type="evidence" value="ECO:0007669"/>
    <property type="project" value="InterPro"/>
</dbReference>
<dbReference type="InterPro" id="IPR025888">
    <property type="entry name" value="MEI4"/>
</dbReference>
<dbReference type="GO" id="GO:0007283">
    <property type="term" value="P:spermatogenesis"/>
    <property type="evidence" value="ECO:0007669"/>
    <property type="project" value="TreeGrafter"/>
</dbReference>
<dbReference type="Proteomes" id="UP001152803">
    <property type="component" value="Unassembled WGS sequence"/>
</dbReference>
<dbReference type="GO" id="GO:0007129">
    <property type="term" value="P:homologous chromosome pairing at meiosis"/>
    <property type="evidence" value="ECO:0007669"/>
    <property type="project" value="TreeGrafter"/>
</dbReference>
<dbReference type="PANTHER" id="PTHR28575">
    <property type="entry name" value="MEIOSIS-SPECIFIC PROTEIN MEI4"/>
    <property type="match status" value="1"/>
</dbReference>
<dbReference type="GO" id="GO:0006310">
    <property type="term" value="P:DNA recombination"/>
    <property type="evidence" value="ECO:0007669"/>
    <property type="project" value="InterPro"/>
</dbReference>
<dbReference type="AlphaFoldDB" id="A0A9Q1DMZ4"/>
<dbReference type="Pfam" id="PF13971">
    <property type="entry name" value="Mei4"/>
    <property type="match status" value="1"/>
</dbReference>
<dbReference type="PANTHER" id="PTHR28575:SF1">
    <property type="entry name" value="MEIOSIS-SPECIFIC PROTEIN MEI4"/>
    <property type="match status" value="1"/>
</dbReference>
<reference evidence="4" key="1">
    <citation type="journal article" date="2023" name="Science">
        <title>Genome structures resolve the early diversification of teleost fishes.</title>
        <authorList>
            <person name="Parey E."/>
            <person name="Louis A."/>
            <person name="Montfort J."/>
            <person name="Bouchez O."/>
            <person name="Roques C."/>
            <person name="Iampietro C."/>
            <person name="Lluch J."/>
            <person name="Castinel A."/>
            <person name="Donnadieu C."/>
            <person name="Desvignes T."/>
            <person name="Floi Bucao C."/>
            <person name="Jouanno E."/>
            <person name="Wen M."/>
            <person name="Mejri S."/>
            <person name="Dirks R."/>
            <person name="Jansen H."/>
            <person name="Henkel C."/>
            <person name="Chen W.J."/>
            <person name="Zahm M."/>
            <person name="Cabau C."/>
            <person name="Klopp C."/>
            <person name="Thompson A.W."/>
            <person name="Robinson-Rechavi M."/>
            <person name="Braasch I."/>
            <person name="Lecointre G."/>
            <person name="Bobe J."/>
            <person name="Postlethwait J.H."/>
            <person name="Berthelot C."/>
            <person name="Roest Crollius H."/>
            <person name="Guiguen Y."/>
        </authorList>
    </citation>
    <scope>NUCLEOTIDE SEQUENCE</scope>
    <source>
        <strain evidence="4">Concon-B</strain>
    </source>
</reference>
<feature type="region of interest" description="Disordered" evidence="3">
    <location>
        <begin position="93"/>
        <end position="139"/>
    </location>
</feature>
<feature type="compositionally biased region" description="Polar residues" evidence="3">
    <location>
        <begin position="108"/>
        <end position="128"/>
    </location>
</feature>
<keyword evidence="1" id="KW-0469">Meiosis</keyword>
<organism evidence="4 5">
    <name type="scientific">Conger conger</name>
    <name type="common">Conger eel</name>
    <name type="synonym">Muraena conger</name>
    <dbReference type="NCBI Taxonomy" id="82655"/>
    <lineage>
        <taxon>Eukaryota</taxon>
        <taxon>Metazoa</taxon>
        <taxon>Chordata</taxon>
        <taxon>Craniata</taxon>
        <taxon>Vertebrata</taxon>
        <taxon>Euteleostomi</taxon>
        <taxon>Actinopterygii</taxon>
        <taxon>Neopterygii</taxon>
        <taxon>Teleostei</taxon>
        <taxon>Anguilliformes</taxon>
        <taxon>Congridae</taxon>
        <taxon>Conger</taxon>
    </lineage>
</organism>
<dbReference type="OrthoDB" id="6351423at2759"/>
<keyword evidence="5" id="KW-1185">Reference proteome</keyword>
<proteinExistence type="inferred from homology"/>
<evidence type="ECO:0000256" key="3">
    <source>
        <dbReference type="SAM" id="MobiDB-lite"/>
    </source>
</evidence>
<accession>A0A9Q1DMZ4</accession>
<evidence type="ECO:0000313" key="4">
    <source>
        <dbReference type="EMBL" id="KAJ8275026.1"/>
    </source>
</evidence>
<dbReference type="GO" id="GO:0048477">
    <property type="term" value="P:oogenesis"/>
    <property type="evidence" value="ECO:0007669"/>
    <property type="project" value="TreeGrafter"/>
</dbReference>
<protein>
    <recommendedName>
        <fullName evidence="6">Meiosis-specific protein MEI4</fullName>
    </recommendedName>
</protein>
<comment type="similarity">
    <text evidence="2">Belongs to the MEI4L family.</text>
</comment>
<evidence type="ECO:0000256" key="2">
    <source>
        <dbReference type="ARBA" id="ARBA00093453"/>
    </source>
</evidence>
<name>A0A9Q1DMZ4_CONCO</name>
<comment type="caution">
    <text evidence="4">The sequence shown here is derived from an EMBL/GenBank/DDBJ whole genome shotgun (WGS) entry which is preliminary data.</text>
</comment>
<dbReference type="GO" id="GO:0000800">
    <property type="term" value="C:lateral element"/>
    <property type="evidence" value="ECO:0007669"/>
    <property type="project" value="TreeGrafter"/>
</dbReference>
<sequence length="388" mass="42327">MSGAEGGDSKLERCNKERAALKNWYLRTVKLAAAVAVIKSKPPGRSGRQHAEYLAANLQNRDVDWKAKAQTLQQEVLHLRQELFLTKILSKTSSCDGTGDGSIDPESGGSTKDTSTWEDSGFETQENSEVLPPAPKPGEIAPVAPACQTLFSSAPKGRTVLLHTQFLQSLVGLARLEDRDLPDGECSIVPDSIAQLLAGMVSACRDVQLLPSAPLLLRAARVAARAADCRISGRPPSVDVMRQVEDSLKEFTDLLLNNSQLNRFGMQETLADCLALLGGSRVLKPLLVPHILHQINCFASQLWETCQQVEVVGQRQLDAGRYENSFYLLWVLERLLPDGEGAGGAGQNPQLGQLERHALQLSEEFPLFGIYAWRVAARPRPAQTTNST</sequence>
<evidence type="ECO:0008006" key="6">
    <source>
        <dbReference type="Google" id="ProtNLM"/>
    </source>
</evidence>
<dbReference type="EMBL" id="JAFJMO010000006">
    <property type="protein sequence ID" value="KAJ8275026.1"/>
    <property type="molecule type" value="Genomic_DNA"/>
</dbReference>
<gene>
    <name evidence="4" type="ORF">COCON_G00096510</name>
</gene>
<evidence type="ECO:0000256" key="1">
    <source>
        <dbReference type="ARBA" id="ARBA00023254"/>
    </source>
</evidence>